<reference evidence="2" key="1">
    <citation type="journal article" date="2019" name="Int. J. Syst. Evol. Microbiol.">
        <title>The Global Catalogue of Microorganisms (GCM) 10K type strain sequencing project: providing services to taxonomists for standard genome sequencing and annotation.</title>
        <authorList>
            <consortium name="The Broad Institute Genomics Platform"/>
            <consortium name="The Broad Institute Genome Sequencing Center for Infectious Disease"/>
            <person name="Wu L."/>
            <person name="Ma J."/>
        </authorList>
    </citation>
    <scope>NUCLEOTIDE SEQUENCE [LARGE SCALE GENOMIC DNA]</scope>
    <source>
        <strain evidence="2">CGMCC 1.10759</strain>
    </source>
</reference>
<gene>
    <name evidence="1" type="ORF">ACFPN2_10260</name>
</gene>
<dbReference type="RefSeq" id="WP_380596515.1">
    <property type="nucleotide sequence ID" value="NZ_JBHSDU010000003.1"/>
</dbReference>
<dbReference type="Gene3D" id="3.30.110.170">
    <property type="entry name" value="Protein of unknown function (DUF541), domain 1"/>
    <property type="match status" value="1"/>
</dbReference>
<dbReference type="Gene3D" id="3.30.70.2970">
    <property type="entry name" value="Protein of unknown function (DUF541), domain 2"/>
    <property type="match status" value="1"/>
</dbReference>
<dbReference type="InterPro" id="IPR007497">
    <property type="entry name" value="SIMPL/DUF541"/>
</dbReference>
<proteinExistence type="predicted"/>
<accession>A0ABV8SPE2</accession>
<keyword evidence="2" id="KW-1185">Reference proteome</keyword>
<dbReference type="PANTHER" id="PTHR34387:SF1">
    <property type="entry name" value="PERIPLASMIC IMMUNOGENIC PROTEIN"/>
    <property type="match status" value="1"/>
</dbReference>
<protein>
    <submittedName>
        <fullName evidence="1">SIMPL domain-containing protein</fullName>
    </submittedName>
</protein>
<sequence>MYGSPQQAIPSPFGVTAFGSAVLRVAPDVASITCAVSRLEQKPDEAFAAARQAAQSIQACLSRLKVADFGASRITLAQVHHYINGQQKHAGYEARIGFSVQVPDLDQVEQIVCALVEAGANEIERVAFETKQIKEVRSEVRRLAVVAAREKAENYCRAAGVALGRVLHIEDVNPDSLELKVRGHTSRGLVGGDGGDGKAFGPSSVEVNAAVIVAFEFSSDGDADPTA</sequence>
<dbReference type="EMBL" id="JBHSDU010000003">
    <property type="protein sequence ID" value="MFC4309463.1"/>
    <property type="molecule type" value="Genomic_DNA"/>
</dbReference>
<dbReference type="Pfam" id="PF04402">
    <property type="entry name" value="SIMPL"/>
    <property type="match status" value="1"/>
</dbReference>
<evidence type="ECO:0000313" key="1">
    <source>
        <dbReference type="EMBL" id="MFC4309463.1"/>
    </source>
</evidence>
<organism evidence="1 2">
    <name type="scientific">Steroidobacter flavus</name>
    <dbReference type="NCBI Taxonomy" id="1842136"/>
    <lineage>
        <taxon>Bacteria</taxon>
        <taxon>Pseudomonadati</taxon>
        <taxon>Pseudomonadota</taxon>
        <taxon>Gammaproteobacteria</taxon>
        <taxon>Steroidobacterales</taxon>
        <taxon>Steroidobacteraceae</taxon>
        <taxon>Steroidobacter</taxon>
    </lineage>
</organism>
<dbReference type="Proteomes" id="UP001595904">
    <property type="component" value="Unassembled WGS sequence"/>
</dbReference>
<dbReference type="InterPro" id="IPR052022">
    <property type="entry name" value="26kDa_periplasmic_antigen"/>
</dbReference>
<name>A0ABV8SPE2_9GAMM</name>
<evidence type="ECO:0000313" key="2">
    <source>
        <dbReference type="Proteomes" id="UP001595904"/>
    </source>
</evidence>
<comment type="caution">
    <text evidence="1">The sequence shown here is derived from an EMBL/GenBank/DDBJ whole genome shotgun (WGS) entry which is preliminary data.</text>
</comment>
<dbReference type="PANTHER" id="PTHR34387">
    <property type="entry name" value="SLR1258 PROTEIN"/>
    <property type="match status" value="1"/>
</dbReference>